<dbReference type="SUPFAM" id="SSF46565">
    <property type="entry name" value="Chaperone J-domain"/>
    <property type="match status" value="1"/>
</dbReference>
<evidence type="ECO:0000313" key="3">
    <source>
        <dbReference type="EMBL" id="KYP34788.1"/>
    </source>
</evidence>
<dbReference type="SMART" id="SM00271">
    <property type="entry name" value="DnaJ"/>
    <property type="match status" value="1"/>
</dbReference>
<protein>
    <submittedName>
        <fullName evidence="3">Chaperone protein dnaJ</fullName>
    </submittedName>
</protein>
<dbReference type="PROSITE" id="PS50076">
    <property type="entry name" value="DNAJ_2"/>
    <property type="match status" value="1"/>
</dbReference>
<dbReference type="Pfam" id="PF00226">
    <property type="entry name" value="DnaJ"/>
    <property type="match status" value="1"/>
</dbReference>
<dbReference type="EMBL" id="KQ484515">
    <property type="protein sequence ID" value="KYP34788.1"/>
    <property type="molecule type" value="Genomic_DNA"/>
</dbReference>
<dbReference type="AlphaFoldDB" id="A0A151QWP9"/>
<feature type="coiled-coil region" evidence="1">
    <location>
        <begin position="22"/>
        <end position="49"/>
    </location>
</feature>
<gene>
    <name evidence="3" type="ORF">KK1_044209</name>
</gene>
<proteinExistence type="predicted"/>
<dbReference type="Gramene" id="C.cajan_41798.t">
    <property type="protein sequence ID" value="C.cajan_41798.t"/>
    <property type="gene ID" value="C.cajan_41798"/>
</dbReference>
<dbReference type="Proteomes" id="UP000075243">
    <property type="component" value="Unassembled WGS sequence"/>
</dbReference>
<dbReference type="InterPro" id="IPR036869">
    <property type="entry name" value="J_dom_sf"/>
</dbReference>
<organism evidence="3 4">
    <name type="scientific">Cajanus cajan</name>
    <name type="common">Pigeon pea</name>
    <name type="synonym">Cajanus indicus</name>
    <dbReference type="NCBI Taxonomy" id="3821"/>
    <lineage>
        <taxon>Eukaryota</taxon>
        <taxon>Viridiplantae</taxon>
        <taxon>Streptophyta</taxon>
        <taxon>Embryophyta</taxon>
        <taxon>Tracheophyta</taxon>
        <taxon>Spermatophyta</taxon>
        <taxon>Magnoliopsida</taxon>
        <taxon>eudicotyledons</taxon>
        <taxon>Gunneridae</taxon>
        <taxon>Pentapetalae</taxon>
        <taxon>rosids</taxon>
        <taxon>fabids</taxon>
        <taxon>Fabales</taxon>
        <taxon>Fabaceae</taxon>
        <taxon>Papilionoideae</taxon>
        <taxon>50 kb inversion clade</taxon>
        <taxon>NPAAA clade</taxon>
        <taxon>indigoferoid/millettioid clade</taxon>
        <taxon>Phaseoleae</taxon>
        <taxon>Cajanus</taxon>
    </lineage>
</organism>
<sequence>MQFCSSQLKGGNSSSFRSTFQEEAWKRYNKRLQEEYEEEMERVERIRRMQSVFNRERDKQRKSYESWRANGSGAYHQHFQRDDWYWKAEASFREQWANHQHTPRESGNYALSHHYSVLGLDRFRTAPYTDAEIKTAFRTKAKQYHPDQNQDNREASEAKFKEVICSYEAIQQERKNQNL</sequence>
<evidence type="ECO:0000313" key="4">
    <source>
        <dbReference type="Proteomes" id="UP000075243"/>
    </source>
</evidence>
<dbReference type="PANTHER" id="PTHR45000">
    <property type="entry name" value="CHAPERONE DNAJ-DOMAIN SUPERFAMILY PROTEIN"/>
    <property type="match status" value="1"/>
</dbReference>
<accession>A0A151QWP9</accession>
<name>A0A151QWP9_CAJCA</name>
<feature type="domain" description="J" evidence="2">
    <location>
        <begin position="113"/>
        <end position="175"/>
    </location>
</feature>
<evidence type="ECO:0000256" key="1">
    <source>
        <dbReference type="SAM" id="Coils"/>
    </source>
</evidence>
<dbReference type="PRINTS" id="PR00625">
    <property type="entry name" value="JDOMAIN"/>
</dbReference>
<dbReference type="InterPro" id="IPR001623">
    <property type="entry name" value="DnaJ_domain"/>
</dbReference>
<dbReference type="Gene3D" id="1.10.287.110">
    <property type="entry name" value="DnaJ domain"/>
    <property type="match status" value="1"/>
</dbReference>
<reference evidence="3" key="1">
    <citation type="journal article" date="2012" name="Nat. Biotechnol.">
        <title>Draft genome sequence of pigeonpea (Cajanus cajan), an orphan legume crop of resource-poor farmers.</title>
        <authorList>
            <person name="Varshney R.K."/>
            <person name="Chen W."/>
            <person name="Li Y."/>
            <person name="Bharti A.K."/>
            <person name="Saxena R.K."/>
            <person name="Schlueter J.A."/>
            <person name="Donoghue M.T."/>
            <person name="Azam S."/>
            <person name="Fan G."/>
            <person name="Whaley A.M."/>
            <person name="Farmer A.D."/>
            <person name="Sheridan J."/>
            <person name="Iwata A."/>
            <person name="Tuteja R."/>
            <person name="Penmetsa R.V."/>
            <person name="Wu W."/>
            <person name="Upadhyaya H.D."/>
            <person name="Yang S.P."/>
            <person name="Shah T."/>
            <person name="Saxena K.B."/>
            <person name="Michael T."/>
            <person name="McCombie W.R."/>
            <person name="Yang B."/>
            <person name="Zhang G."/>
            <person name="Yang H."/>
            <person name="Wang J."/>
            <person name="Spillane C."/>
            <person name="Cook D.R."/>
            <person name="May G.D."/>
            <person name="Xu X."/>
            <person name="Jackson S.A."/>
        </authorList>
    </citation>
    <scope>NUCLEOTIDE SEQUENCE [LARGE SCALE GENOMIC DNA]</scope>
</reference>
<evidence type="ECO:0000259" key="2">
    <source>
        <dbReference type="PROSITE" id="PS50076"/>
    </source>
</evidence>
<dbReference type="PANTHER" id="PTHR45000:SF4">
    <property type="entry name" value="HEAT SHOCK PROTEIN-BINDING PROTEIN"/>
    <property type="match status" value="1"/>
</dbReference>
<keyword evidence="1" id="KW-0175">Coiled coil</keyword>
<keyword evidence="4" id="KW-1185">Reference proteome</keyword>
<dbReference type="CDD" id="cd06257">
    <property type="entry name" value="DnaJ"/>
    <property type="match status" value="1"/>
</dbReference>
<dbReference type="OMA" id="WRENETE"/>